<dbReference type="EMBL" id="BACD03000073">
    <property type="protein sequence ID" value="GAO52549.1"/>
    <property type="molecule type" value="Genomic_DNA"/>
</dbReference>
<feature type="region of interest" description="Disordered" evidence="2">
    <location>
        <begin position="563"/>
        <end position="598"/>
    </location>
</feature>
<feature type="region of interest" description="Disordered" evidence="2">
    <location>
        <begin position="494"/>
        <end position="543"/>
    </location>
</feature>
<evidence type="ECO:0000259" key="4">
    <source>
        <dbReference type="PROSITE" id="PS51846"/>
    </source>
</evidence>
<feature type="compositionally biased region" description="Basic and acidic residues" evidence="2">
    <location>
        <begin position="527"/>
        <end position="543"/>
    </location>
</feature>
<keyword evidence="1 3" id="KW-0812">Transmembrane</keyword>
<feature type="compositionally biased region" description="Low complexity" evidence="2">
    <location>
        <begin position="413"/>
        <end position="426"/>
    </location>
</feature>
<feature type="transmembrane region" description="Helical" evidence="3">
    <location>
        <begin position="183"/>
        <end position="206"/>
    </location>
</feature>
<dbReference type="SUPFAM" id="SSF54631">
    <property type="entry name" value="CBS-domain pair"/>
    <property type="match status" value="1"/>
</dbReference>
<sequence>MGKPISFIRYGLLGSTTLIARAVSTVFATPLPIPTTHDNGGAASYTDYDHGQAHVLAKRETAKGAMLGVYIIVIAVLVIFSGIIAGLTLGLMTLDETQLQVLARSGNPTQRRHAEKILPVRKNGHLLLVSLLLANVVVNETLPIITENAFGGGVMAIVTSTVLIVVFAEIIPQAVCSRYGLAVGAFMAWPVRILIWCMFVFSYPIAKLLDYILGQNHGMVYRRSELAELLTFHSQQEHHGGDLNLDAVTIMRGALDLHEKTVENAMTQIEEVFMLHIDTRLDRETIEKIVKSGHSRVPVYDMVTDEEDMLDAERSHQPLSPEAMGTRRSIIGCLLVKNLILLDPDDSVPLREVSISTLPTVQSDLPLFDILNSFQEGRSHMAIVVPAPPKPYEPPAAQDDLSRRGSRTRRSSDASSTTANNVATTAPPLTWSEEEMKKLSPVGIITLEDVLEELIGEEIYDESDVLQLPRTGLAIPLESGQRFILATDRGRQLRDRDRNRTVSAESKKPLISRTRSFSSHARSLSRPAERDSMSEVDTRERAYSEASRATFEIMLGDDAEEGIPADATLGQSHSQPSTAAAPSMSPKHKRISSLVGTGPDITMTASAPVVGDDIHTSESIELGRIRSSSVGKEGWKNRFKSPSSASLSVTGRRSQSSARTQHVSARRSQAAAYIPSRPAYIQHTSPVGQHTSSIHPPAR</sequence>
<keyword evidence="1 3" id="KW-0472">Membrane</keyword>
<feature type="transmembrane region" description="Helical" evidence="3">
    <location>
        <begin position="151"/>
        <end position="171"/>
    </location>
</feature>
<accession>A0A0E9NRQ8</accession>
<feature type="domain" description="CNNM transmembrane" evidence="4">
    <location>
        <begin position="63"/>
        <end position="247"/>
    </location>
</feature>
<dbReference type="GO" id="GO:0010960">
    <property type="term" value="P:magnesium ion homeostasis"/>
    <property type="evidence" value="ECO:0007669"/>
    <property type="project" value="InterPro"/>
</dbReference>
<proteinExistence type="predicted"/>
<feature type="compositionally biased region" description="Polar residues" evidence="2">
    <location>
        <begin position="569"/>
        <end position="580"/>
    </location>
</feature>
<feature type="compositionally biased region" description="Polar residues" evidence="2">
    <location>
        <begin position="640"/>
        <end position="667"/>
    </location>
</feature>
<dbReference type="FunFam" id="3.10.580.10:FF:000053">
    <property type="entry name" value="Unplaced genomic scaffold supercont1.12, whole genome shotgun sequence"/>
    <property type="match status" value="1"/>
</dbReference>
<keyword evidence="6" id="KW-1185">Reference proteome</keyword>
<reference evidence="5 6" key="3">
    <citation type="journal article" date="2015" name="Genome Announc.">
        <title>Draft Genome Sequence of the Archiascomycetous Yeast Saitoella complicata.</title>
        <authorList>
            <person name="Yamauchi K."/>
            <person name="Kondo S."/>
            <person name="Hamamoto M."/>
            <person name="Takahashi Y."/>
            <person name="Ogura Y."/>
            <person name="Hayashi T."/>
            <person name="Nishida H."/>
        </authorList>
    </citation>
    <scope>NUCLEOTIDE SEQUENCE [LARGE SCALE GENOMIC DNA]</scope>
    <source>
        <strain evidence="5 6">NRRL Y-17804</strain>
    </source>
</reference>
<feature type="region of interest" description="Disordered" evidence="2">
    <location>
        <begin position="631"/>
        <end position="699"/>
    </location>
</feature>
<reference evidence="5 6" key="1">
    <citation type="journal article" date="2011" name="J. Gen. Appl. Microbiol.">
        <title>Draft genome sequencing of the enigmatic yeast Saitoella complicata.</title>
        <authorList>
            <person name="Nishida H."/>
            <person name="Hamamoto M."/>
            <person name="Sugiyama J."/>
        </authorList>
    </citation>
    <scope>NUCLEOTIDE SEQUENCE [LARGE SCALE GENOMIC DNA]</scope>
    <source>
        <strain evidence="5 6">NRRL Y-17804</strain>
    </source>
</reference>
<feature type="transmembrane region" description="Helical" evidence="3">
    <location>
        <begin position="67"/>
        <end position="94"/>
    </location>
</feature>
<dbReference type="InterPro" id="IPR046342">
    <property type="entry name" value="CBS_dom_sf"/>
</dbReference>
<keyword evidence="1 3" id="KW-1133">Transmembrane helix</keyword>
<evidence type="ECO:0000313" key="6">
    <source>
        <dbReference type="Proteomes" id="UP000033140"/>
    </source>
</evidence>
<evidence type="ECO:0000313" key="5">
    <source>
        <dbReference type="EMBL" id="GAO52549.1"/>
    </source>
</evidence>
<evidence type="ECO:0000256" key="1">
    <source>
        <dbReference type="PROSITE-ProRule" id="PRU01193"/>
    </source>
</evidence>
<feature type="compositionally biased region" description="Basic and acidic residues" evidence="2">
    <location>
        <begin position="494"/>
        <end position="508"/>
    </location>
</feature>
<dbReference type="PROSITE" id="PS51846">
    <property type="entry name" value="CNNM"/>
    <property type="match status" value="1"/>
</dbReference>
<gene>
    <name evidence="5" type="ORF">G7K_6623-t1</name>
</gene>
<dbReference type="AlphaFoldDB" id="A0A0E9NRQ8"/>
<dbReference type="Pfam" id="PF01595">
    <property type="entry name" value="CNNM"/>
    <property type="match status" value="1"/>
</dbReference>
<dbReference type="GO" id="GO:0016020">
    <property type="term" value="C:membrane"/>
    <property type="evidence" value="ECO:0007669"/>
    <property type="project" value="UniProtKB-UniRule"/>
</dbReference>
<dbReference type="PANTHER" id="PTHR12064">
    <property type="entry name" value="METAL TRANSPORTER CNNM"/>
    <property type="match status" value="1"/>
</dbReference>
<dbReference type="STRING" id="698492.A0A0E9NRQ8"/>
<dbReference type="GO" id="GO:0005737">
    <property type="term" value="C:cytoplasm"/>
    <property type="evidence" value="ECO:0007669"/>
    <property type="project" value="TreeGrafter"/>
</dbReference>
<dbReference type="InterPro" id="IPR045095">
    <property type="entry name" value="ACDP"/>
</dbReference>
<evidence type="ECO:0000256" key="2">
    <source>
        <dbReference type="SAM" id="MobiDB-lite"/>
    </source>
</evidence>
<organism evidence="5 6">
    <name type="scientific">Saitoella complicata (strain BCRC 22490 / CBS 7301 / JCM 7358 / NBRC 10748 / NRRL Y-17804)</name>
    <dbReference type="NCBI Taxonomy" id="698492"/>
    <lineage>
        <taxon>Eukaryota</taxon>
        <taxon>Fungi</taxon>
        <taxon>Dikarya</taxon>
        <taxon>Ascomycota</taxon>
        <taxon>Taphrinomycotina</taxon>
        <taxon>Taphrinomycotina incertae sedis</taxon>
        <taxon>Saitoella</taxon>
    </lineage>
</organism>
<dbReference type="Proteomes" id="UP000033140">
    <property type="component" value="Unassembled WGS sequence"/>
</dbReference>
<reference evidence="5 6" key="2">
    <citation type="journal article" date="2014" name="J. Gen. Appl. Microbiol.">
        <title>The early diverging ascomycetous budding yeast Saitoella complicata has three histone deacetylases belonging to the Clr6, Hos2, and Rpd3 lineages.</title>
        <authorList>
            <person name="Nishida H."/>
            <person name="Matsumoto T."/>
            <person name="Kondo S."/>
            <person name="Hamamoto M."/>
            <person name="Yoshikawa H."/>
        </authorList>
    </citation>
    <scope>NUCLEOTIDE SEQUENCE [LARGE SCALE GENOMIC DNA]</scope>
    <source>
        <strain evidence="5 6">NRRL Y-17804</strain>
    </source>
</reference>
<dbReference type="GO" id="GO:0030026">
    <property type="term" value="P:intracellular manganese ion homeostasis"/>
    <property type="evidence" value="ECO:0007669"/>
    <property type="project" value="TreeGrafter"/>
</dbReference>
<dbReference type="InterPro" id="IPR002550">
    <property type="entry name" value="CNNM"/>
</dbReference>
<name>A0A0E9NRQ8_SAICN</name>
<feature type="region of interest" description="Disordered" evidence="2">
    <location>
        <begin position="385"/>
        <end position="429"/>
    </location>
</feature>
<feature type="compositionally biased region" description="Polar residues" evidence="2">
    <location>
        <begin position="682"/>
        <end position="699"/>
    </location>
</feature>
<dbReference type="PANTHER" id="PTHR12064:SF90">
    <property type="entry name" value="CNNM TRANSMEMBRANE DOMAIN-CONTAINING PROTEIN"/>
    <property type="match status" value="1"/>
</dbReference>
<dbReference type="Gene3D" id="3.10.580.10">
    <property type="entry name" value="CBS-domain"/>
    <property type="match status" value="2"/>
</dbReference>
<comment type="caution">
    <text evidence="5">The sequence shown here is derived from an EMBL/GenBank/DDBJ whole genome shotgun (WGS) entry which is preliminary data.</text>
</comment>
<feature type="compositionally biased region" description="Polar residues" evidence="2">
    <location>
        <begin position="513"/>
        <end position="522"/>
    </location>
</feature>
<protein>
    <recommendedName>
        <fullName evidence="4">CNNM transmembrane domain-containing protein</fullName>
    </recommendedName>
</protein>
<evidence type="ECO:0000256" key="3">
    <source>
        <dbReference type="SAM" id="Phobius"/>
    </source>
</evidence>